<dbReference type="PANTHER" id="PTHR38846:SF1">
    <property type="entry name" value="C3H1-TYPE DOMAIN-CONTAINING PROTEIN"/>
    <property type="match status" value="1"/>
</dbReference>
<protein>
    <submittedName>
        <fullName evidence="1">Uncharacterized protein</fullName>
    </submittedName>
</protein>
<dbReference type="OrthoDB" id="6105938at2759"/>
<comment type="caution">
    <text evidence="1">The sequence shown here is derived from an EMBL/GenBank/DDBJ whole genome shotgun (WGS) entry which is preliminary data.</text>
</comment>
<sequence length="146" mass="17334">MYQLRRFATSMCRWTKKDTTEKSTKEVAGLTTNTKKPSKSEQRKAWLVTHWEAYIRKGTLKDFQRLCADLNLSGDLDTKTKCRKAINSVNVNIWQFLRSKNKPGDVRFFKNRHRLIRYTKETGSFYPKDRLRKGDPVRDLLRDMDL</sequence>
<name>A0A428PE00_9HYPO</name>
<keyword evidence="2" id="KW-1185">Reference proteome</keyword>
<organism evidence="1 2">
    <name type="scientific">Fusarium duplospermum</name>
    <dbReference type="NCBI Taxonomy" id="1325734"/>
    <lineage>
        <taxon>Eukaryota</taxon>
        <taxon>Fungi</taxon>
        <taxon>Dikarya</taxon>
        <taxon>Ascomycota</taxon>
        <taxon>Pezizomycotina</taxon>
        <taxon>Sordariomycetes</taxon>
        <taxon>Hypocreomycetidae</taxon>
        <taxon>Hypocreales</taxon>
        <taxon>Nectriaceae</taxon>
        <taxon>Fusarium</taxon>
        <taxon>Fusarium solani species complex</taxon>
    </lineage>
</organism>
<evidence type="ECO:0000313" key="2">
    <source>
        <dbReference type="Proteomes" id="UP000288168"/>
    </source>
</evidence>
<reference evidence="1 2" key="1">
    <citation type="submission" date="2017-06" db="EMBL/GenBank/DDBJ databases">
        <title>Comparative genomic analysis of Ambrosia Fusariam Clade fungi.</title>
        <authorList>
            <person name="Stajich J.E."/>
            <person name="Carrillo J."/>
            <person name="Kijimoto T."/>
            <person name="Eskalen A."/>
            <person name="O'Donnell K."/>
            <person name="Kasson M."/>
        </authorList>
    </citation>
    <scope>NUCLEOTIDE SEQUENCE [LARGE SCALE GENOMIC DNA]</scope>
    <source>
        <strain evidence="1 2">NRRL62584</strain>
    </source>
</reference>
<gene>
    <name evidence="1" type="ORF">CEP54_011542</name>
</gene>
<dbReference type="Proteomes" id="UP000288168">
    <property type="component" value="Unassembled WGS sequence"/>
</dbReference>
<accession>A0A428PE00</accession>
<dbReference type="STRING" id="1325734.A0A428PE00"/>
<dbReference type="PANTHER" id="PTHR38846">
    <property type="entry name" value="C3H1-TYPE DOMAIN-CONTAINING PROTEIN"/>
    <property type="match status" value="1"/>
</dbReference>
<proteinExistence type="predicted"/>
<dbReference type="EMBL" id="NKCI01000152">
    <property type="protein sequence ID" value="RSL51216.1"/>
    <property type="molecule type" value="Genomic_DNA"/>
</dbReference>
<evidence type="ECO:0000313" key="1">
    <source>
        <dbReference type="EMBL" id="RSL51216.1"/>
    </source>
</evidence>
<dbReference type="AlphaFoldDB" id="A0A428PE00"/>